<organism evidence="1 2">
    <name type="scientific">Photobacterium kishitanii</name>
    <dbReference type="NCBI Taxonomy" id="318456"/>
    <lineage>
        <taxon>Bacteria</taxon>
        <taxon>Pseudomonadati</taxon>
        <taxon>Pseudomonadota</taxon>
        <taxon>Gammaproteobacteria</taxon>
        <taxon>Vibrionales</taxon>
        <taxon>Vibrionaceae</taxon>
        <taxon>Photobacterium</taxon>
    </lineage>
</organism>
<dbReference type="Proteomes" id="UP000241426">
    <property type="component" value="Unassembled WGS sequence"/>
</dbReference>
<reference evidence="1 2" key="1">
    <citation type="submission" date="2018-01" db="EMBL/GenBank/DDBJ databases">
        <title>Whole genome sequencing of Histamine producing bacteria.</title>
        <authorList>
            <person name="Butler K."/>
        </authorList>
    </citation>
    <scope>NUCLEOTIDE SEQUENCE [LARGE SCALE GENOMIC DNA]</scope>
    <source>
        <strain evidence="1 2">FS-7.2</strain>
    </source>
</reference>
<gene>
    <name evidence="1" type="ORF">C9J27_04260</name>
</gene>
<dbReference type="EMBL" id="PYNF01000003">
    <property type="protein sequence ID" value="PSV00346.1"/>
    <property type="molecule type" value="Genomic_DNA"/>
</dbReference>
<dbReference type="AlphaFoldDB" id="A0A2T3KL03"/>
<comment type="caution">
    <text evidence="1">The sequence shown here is derived from an EMBL/GenBank/DDBJ whole genome shotgun (WGS) entry which is preliminary data.</text>
</comment>
<name>A0A2T3KL03_9GAMM</name>
<evidence type="ECO:0000313" key="1">
    <source>
        <dbReference type="EMBL" id="PSV00346.1"/>
    </source>
</evidence>
<protein>
    <submittedName>
        <fullName evidence="1">Uncharacterized protein</fullName>
    </submittedName>
</protein>
<accession>A0A2T3KL03</accession>
<sequence>MMPSNICLLNSYAHAKYIPPVTGGTVAHVCDYCIKTFSESSEVSDALINASPIAEINVQCEFGDCTNTNHEEDGTPSCNIIRILNKIDLNDLAIVSPATNHGEALKHISLDNTDNLQSEIDKLGEHEQLLMKHLDCTIVFTVDTDAKLIYASDVDEPEIDLFADCRIVDEFKNVLIGHYGDKDLTSLKKVFSNLDPEYGLSDFVNMGDVPISELFS</sequence>
<evidence type="ECO:0000313" key="2">
    <source>
        <dbReference type="Proteomes" id="UP000241426"/>
    </source>
</evidence>
<dbReference type="RefSeq" id="WP_107288976.1">
    <property type="nucleotide sequence ID" value="NZ_PYNF01000003.1"/>
</dbReference>
<proteinExistence type="predicted"/>